<dbReference type="EMBL" id="BSXV01003352">
    <property type="protein sequence ID" value="GME98155.1"/>
    <property type="molecule type" value="Genomic_DNA"/>
</dbReference>
<name>A0ACB5TYQ8_CANBO</name>
<gene>
    <name evidence="1" type="ORF">Cboi01_000485500</name>
</gene>
<protein>
    <submittedName>
        <fullName evidence="1">Unnamed protein product</fullName>
    </submittedName>
</protein>
<sequence>MSDLPTDLNTTTIRPISGNGSTQSLQAVQHELEKQKKIRAAATRLVTADYTTDGARSRAMSEADMATETIILLEKRLEALKRLQQPELENSRNRSNTVSTSVSDSYYLSSDFSDNDVSNHLNSMRSDQDISSPTWLLSDILQSLGDKDKDPQYLVTRSNDLVILLQQNEYLKEDLVLNSISHRIQSLILNPTSEVVACGFRILRHIINDLESLKYLKSLDLDILLTISLTKDPKYSCEREQALKLLRLFIDLPGGLDELSVGSVISLVQIAENPDDPLKFIAVETILEITLLNPQLSGNCENVRTSNDKTIFNR</sequence>
<comment type="caution">
    <text evidence="1">The sequence shown here is derived from an EMBL/GenBank/DDBJ whole genome shotgun (WGS) entry which is preliminary data.</text>
</comment>
<evidence type="ECO:0000313" key="1">
    <source>
        <dbReference type="EMBL" id="GME98155.1"/>
    </source>
</evidence>
<organism evidence="1 2">
    <name type="scientific">Candida boidinii</name>
    <name type="common">Yeast</name>
    <dbReference type="NCBI Taxonomy" id="5477"/>
    <lineage>
        <taxon>Eukaryota</taxon>
        <taxon>Fungi</taxon>
        <taxon>Dikarya</taxon>
        <taxon>Ascomycota</taxon>
        <taxon>Saccharomycotina</taxon>
        <taxon>Pichiomycetes</taxon>
        <taxon>Pichiales</taxon>
        <taxon>Pichiaceae</taxon>
        <taxon>Ogataea</taxon>
        <taxon>Ogataea/Candida clade</taxon>
    </lineage>
</organism>
<dbReference type="Proteomes" id="UP001165101">
    <property type="component" value="Unassembled WGS sequence"/>
</dbReference>
<accession>A0ACB5TYQ8</accession>
<reference evidence="1" key="1">
    <citation type="submission" date="2023-04" db="EMBL/GenBank/DDBJ databases">
        <title>Candida boidinii NBRC 1967.</title>
        <authorList>
            <person name="Ichikawa N."/>
            <person name="Sato H."/>
            <person name="Tonouchi N."/>
        </authorList>
    </citation>
    <scope>NUCLEOTIDE SEQUENCE</scope>
    <source>
        <strain evidence="1">NBRC 1967</strain>
    </source>
</reference>
<evidence type="ECO:0000313" key="2">
    <source>
        <dbReference type="Proteomes" id="UP001165101"/>
    </source>
</evidence>
<proteinExistence type="predicted"/>
<keyword evidence="2" id="KW-1185">Reference proteome</keyword>